<dbReference type="Pfam" id="PF11271">
    <property type="entry name" value="PorA"/>
    <property type="match status" value="1"/>
</dbReference>
<name>A0A917G010_9NOCA</name>
<dbReference type="RefSeq" id="WP_188545888.1">
    <property type="nucleotide sequence ID" value="NZ_BMCU01000003.1"/>
</dbReference>
<gene>
    <name evidence="2" type="ORF">GCM10007304_32740</name>
</gene>
<comment type="caution">
    <text evidence="2">The sequence shown here is derived from an EMBL/GenBank/DDBJ whole genome shotgun (WGS) entry which is preliminary data.</text>
</comment>
<dbReference type="InterPro" id="IPR021424">
    <property type="entry name" value="PorA"/>
</dbReference>
<accession>A0A917G010</accession>
<proteinExistence type="predicted"/>
<keyword evidence="1" id="KW-0812">Transmembrane</keyword>
<reference evidence="2" key="2">
    <citation type="submission" date="2020-09" db="EMBL/GenBank/DDBJ databases">
        <authorList>
            <person name="Sun Q."/>
            <person name="Sedlacek I."/>
        </authorList>
    </citation>
    <scope>NUCLEOTIDE SEQUENCE</scope>
    <source>
        <strain evidence="2">CCM 7905</strain>
    </source>
</reference>
<evidence type="ECO:0000313" key="3">
    <source>
        <dbReference type="Proteomes" id="UP000654257"/>
    </source>
</evidence>
<sequence>MDEKWGLGDGDEPVTMKRYYSNVRDIYVEPLSGSLVSGQETPYQYFARDPKLPEVSIFKASLSLDDTGRAEQVARAKDSADKLTWVTVRGPVLAAAVGGVSLVVGSALAVGRRSRHTPTLHRAPMSGQ</sequence>
<dbReference type="Proteomes" id="UP000654257">
    <property type="component" value="Unassembled WGS sequence"/>
</dbReference>
<reference evidence="2" key="1">
    <citation type="journal article" date="2014" name="Int. J. Syst. Evol. Microbiol.">
        <title>Complete genome sequence of Corynebacterium casei LMG S-19264T (=DSM 44701T), isolated from a smear-ripened cheese.</title>
        <authorList>
            <consortium name="US DOE Joint Genome Institute (JGI-PGF)"/>
            <person name="Walter F."/>
            <person name="Albersmeier A."/>
            <person name="Kalinowski J."/>
            <person name="Ruckert C."/>
        </authorList>
    </citation>
    <scope>NUCLEOTIDE SEQUENCE</scope>
    <source>
        <strain evidence="2">CCM 7905</strain>
    </source>
</reference>
<keyword evidence="1" id="KW-0472">Membrane</keyword>
<evidence type="ECO:0000256" key="1">
    <source>
        <dbReference type="SAM" id="Phobius"/>
    </source>
</evidence>
<evidence type="ECO:0008006" key="4">
    <source>
        <dbReference type="Google" id="ProtNLM"/>
    </source>
</evidence>
<keyword evidence="1" id="KW-1133">Transmembrane helix</keyword>
<organism evidence="2 3">
    <name type="scientific">Rhodococcoides trifolii</name>
    <dbReference type="NCBI Taxonomy" id="908250"/>
    <lineage>
        <taxon>Bacteria</taxon>
        <taxon>Bacillati</taxon>
        <taxon>Actinomycetota</taxon>
        <taxon>Actinomycetes</taxon>
        <taxon>Mycobacteriales</taxon>
        <taxon>Nocardiaceae</taxon>
        <taxon>Rhodococcoides</taxon>
    </lineage>
</organism>
<dbReference type="AlphaFoldDB" id="A0A917G010"/>
<feature type="transmembrane region" description="Helical" evidence="1">
    <location>
        <begin position="92"/>
        <end position="111"/>
    </location>
</feature>
<dbReference type="EMBL" id="BMCU01000003">
    <property type="protein sequence ID" value="GGG16087.1"/>
    <property type="molecule type" value="Genomic_DNA"/>
</dbReference>
<protein>
    <recommendedName>
        <fullName evidence="4">DUF3068 domain-containing protein</fullName>
    </recommendedName>
</protein>
<keyword evidence="3" id="KW-1185">Reference proteome</keyword>
<evidence type="ECO:0000313" key="2">
    <source>
        <dbReference type="EMBL" id="GGG16087.1"/>
    </source>
</evidence>